<organism evidence="1 2">
    <name type="scientific">Nesidiocoris tenuis</name>
    <dbReference type="NCBI Taxonomy" id="355587"/>
    <lineage>
        <taxon>Eukaryota</taxon>
        <taxon>Metazoa</taxon>
        <taxon>Ecdysozoa</taxon>
        <taxon>Arthropoda</taxon>
        <taxon>Hexapoda</taxon>
        <taxon>Insecta</taxon>
        <taxon>Pterygota</taxon>
        <taxon>Neoptera</taxon>
        <taxon>Paraneoptera</taxon>
        <taxon>Hemiptera</taxon>
        <taxon>Heteroptera</taxon>
        <taxon>Panheteroptera</taxon>
        <taxon>Cimicomorpha</taxon>
        <taxon>Miridae</taxon>
        <taxon>Dicyphina</taxon>
        <taxon>Nesidiocoris</taxon>
    </lineage>
</organism>
<proteinExistence type="predicted"/>
<protein>
    <submittedName>
        <fullName evidence="1">Uncharacterized protein</fullName>
    </submittedName>
</protein>
<sequence length="97" mass="11333">MSYVTRPKKFTADGFKTRLLERRRLETTINFGDTMNAMAIMANRIEPENPAKFYFRIAGRGKHQEKMKSAITQLALTLALRRRARPKNVDEYLNQVE</sequence>
<accession>A0ABN7B1D1</accession>
<keyword evidence="2" id="KW-1185">Reference proteome</keyword>
<reference evidence="1 2" key="1">
    <citation type="submission" date="2023-09" db="EMBL/GenBank/DDBJ databases">
        <title>Nesidiocoris tenuis whole genome shotgun sequence.</title>
        <authorList>
            <person name="Shibata T."/>
            <person name="Shimoda M."/>
            <person name="Kobayashi T."/>
            <person name="Uehara T."/>
        </authorList>
    </citation>
    <scope>NUCLEOTIDE SEQUENCE [LARGE SCALE GENOMIC DNA]</scope>
    <source>
        <strain evidence="1 2">Japan</strain>
    </source>
</reference>
<evidence type="ECO:0000313" key="2">
    <source>
        <dbReference type="Proteomes" id="UP001307889"/>
    </source>
</evidence>
<gene>
    <name evidence="1" type="ORF">NTJ_10858</name>
</gene>
<name>A0ABN7B1D1_9HEMI</name>
<evidence type="ECO:0000313" key="1">
    <source>
        <dbReference type="EMBL" id="BES98043.1"/>
    </source>
</evidence>
<dbReference type="EMBL" id="AP028916">
    <property type="protein sequence ID" value="BES98043.1"/>
    <property type="molecule type" value="Genomic_DNA"/>
</dbReference>
<dbReference type="Proteomes" id="UP001307889">
    <property type="component" value="Chromosome 8"/>
</dbReference>